<sequence length="79" mass="8750">MDLKINKSDEVGKDMRYVIGAVAVILGLVQLFYTRKAMANLQVRGDKNTSPFVIYGYWSSFVVGAILIIFGVGFALQTM</sequence>
<keyword evidence="3" id="KW-1185">Reference proteome</keyword>
<dbReference type="AlphaFoldDB" id="A0A0R1QGT3"/>
<protein>
    <recommendedName>
        <fullName evidence="4">Immunity protein</fullName>
    </recommendedName>
</protein>
<evidence type="ECO:0008006" key="4">
    <source>
        <dbReference type="Google" id="ProtNLM"/>
    </source>
</evidence>
<dbReference type="EMBL" id="AZEZ01000060">
    <property type="protein sequence ID" value="KRL44087.1"/>
    <property type="molecule type" value="Genomic_DNA"/>
</dbReference>
<reference evidence="2 3" key="1">
    <citation type="journal article" date="2015" name="Genome Announc.">
        <title>Expanding the biotechnology potential of lactobacilli through comparative genomics of 213 strains and associated genera.</title>
        <authorList>
            <person name="Sun Z."/>
            <person name="Harris H.M."/>
            <person name="McCann A."/>
            <person name="Guo C."/>
            <person name="Argimon S."/>
            <person name="Zhang W."/>
            <person name="Yang X."/>
            <person name="Jeffery I.B."/>
            <person name="Cooney J.C."/>
            <person name="Kagawa T.F."/>
            <person name="Liu W."/>
            <person name="Song Y."/>
            <person name="Salvetti E."/>
            <person name="Wrobel A."/>
            <person name="Rasinkangas P."/>
            <person name="Parkhill J."/>
            <person name="Rea M.C."/>
            <person name="O'Sullivan O."/>
            <person name="Ritari J."/>
            <person name="Douillard F.P."/>
            <person name="Paul Ross R."/>
            <person name="Yang R."/>
            <person name="Briner A.E."/>
            <person name="Felis G.E."/>
            <person name="de Vos W.M."/>
            <person name="Barrangou R."/>
            <person name="Klaenhammer T.R."/>
            <person name="Caufield P.W."/>
            <person name="Cui Y."/>
            <person name="Zhang H."/>
            <person name="O'Toole P.W."/>
        </authorList>
    </citation>
    <scope>NUCLEOTIDE SEQUENCE [LARGE SCALE GENOMIC DNA]</scope>
    <source>
        <strain evidence="2 3">DSM 14500</strain>
    </source>
</reference>
<feature type="transmembrane region" description="Helical" evidence="1">
    <location>
        <begin position="54"/>
        <end position="76"/>
    </location>
</feature>
<keyword evidence="1" id="KW-0472">Membrane</keyword>
<proteinExistence type="predicted"/>
<evidence type="ECO:0000313" key="2">
    <source>
        <dbReference type="EMBL" id="KRL44087.1"/>
    </source>
</evidence>
<keyword evidence="1" id="KW-0812">Transmembrane</keyword>
<keyword evidence="1" id="KW-1133">Transmembrane helix</keyword>
<name>A0A0R1QGT3_9LACO</name>
<feature type="transmembrane region" description="Helical" evidence="1">
    <location>
        <begin position="15"/>
        <end position="33"/>
    </location>
</feature>
<accession>A0A0R1QGT3</accession>
<evidence type="ECO:0000313" key="3">
    <source>
        <dbReference type="Proteomes" id="UP000050872"/>
    </source>
</evidence>
<dbReference type="STRING" id="1423770.FD29_GL000260"/>
<dbReference type="PATRIC" id="fig|1423770.3.peg.261"/>
<evidence type="ECO:0000256" key="1">
    <source>
        <dbReference type="SAM" id="Phobius"/>
    </source>
</evidence>
<comment type="caution">
    <text evidence="2">The sequence shown here is derived from an EMBL/GenBank/DDBJ whole genome shotgun (WGS) entry which is preliminary data.</text>
</comment>
<organism evidence="2 3">
    <name type="scientific">Companilactobacillus mindensis DSM 14500</name>
    <dbReference type="NCBI Taxonomy" id="1423770"/>
    <lineage>
        <taxon>Bacteria</taxon>
        <taxon>Bacillati</taxon>
        <taxon>Bacillota</taxon>
        <taxon>Bacilli</taxon>
        <taxon>Lactobacillales</taxon>
        <taxon>Lactobacillaceae</taxon>
        <taxon>Companilactobacillus</taxon>
    </lineage>
</organism>
<dbReference type="Proteomes" id="UP000050872">
    <property type="component" value="Unassembled WGS sequence"/>
</dbReference>
<gene>
    <name evidence="2" type="ORF">FD29_GL000260</name>
</gene>